<evidence type="ECO:0000256" key="2">
    <source>
        <dbReference type="ARBA" id="ARBA00007428"/>
    </source>
</evidence>
<dbReference type="InterPro" id="IPR003123">
    <property type="entry name" value="VPS9"/>
</dbReference>
<evidence type="ECO:0000256" key="3">
    <source>
        <dbReference type="ARBA" id="ARBA00022980"/>
    </source>
</evidence>
<proteinExistence type="inferred from homology"/>
<dbReference type="CDD" id="cd06093">
    <property type="entry name" value="PX_domain"/>
    <property type="match status" value="1"/>
</dbReference>
<feature type="compositionally biased region" description="Basic and acidic residues" evidence="6">
    <location>
        <begin position="278"/>
        <end position="289"/>
    </location>
</feature>
<evidence type="ECO:0000259" key="8">
    <source>
        <dbReference type="PROSITE" id="PS51205"/>
    </source>
</evidence>
<name>A0AAD4CGB0_ASPNN</name>
<comment type="caution">
    <text evidence="9">The sequence shown here is derived from an EMBL/GenBank/DDBJ whole genome shotgun (WGS) entry which is preliminary data.</text>
</comment>
<dbReference type="PANTHER" id="PTHR24170">
    <property type="entry name" value="ANKYRIN REPEAT DOMAIN-CONTAINING PROTEIN 27"/>
    <property type="match status" value="1"/>
</dbReference>
<evidence type="ECO:0008006" key="11">
    <source>
        <dbReference type="Google" id="ProtNLM"/>
    </source>
</evidence>
<dbReference type="PROSITE" id="PS50195">
    <property type="entry name" value="PX"/>
    <property type="match status" value="1"/>
</dbReference>
<gene>
    <name evidence="9" type="ORF">FE257_012140</name>
</gene>
<dbReference type="Gene3D" id="1.25.40.20">
    <property type="entry name" value="Ankyrin repeat-containing domain"/>
    <property type="match status" value="2"/>
</dbReference>
<evidence type="ECO:0000256" key="1">
    <source>
        <dbReference type="ARBA" id="ARBA00006194"/>
    </source>
</evidence>
<evidence type="ECO:0000256" key="5">
    <source>
        <dbReference type="SAM" id="Coils"/>
    </source>
</evidence>
<dbReference type="InterPro" id="IPR036770">
    <property type="entry name" value="Ankyrin_rpt-contain_sf"/>
</dbReference>
<dbReference type="SUPFAM" id="SSF109993">
    <property type="entry name" value="VPS9 domain"/>
    <property type="match status" value="1"/>
</dbReference>
<dbReference type="PANTHER" id="PTHR24170:SF1">
    <property type="entry name" value="DOMAIN PROTEIN, PUTATIVE (AFU_ORTHOLOGUE AFUA_1G09870)-RELATED"/>
    <property type="match status" value="1"/>
</dbReference>
<dbReference type="Pfam" id="PF00787">
    <property type="entry name" value="PX"/>
    <property type="match status" value="1"/>
</dbReference>
<dbReference type="InterPro" id="IPR001971">
    <property type="entry name" value="Ribosomal_uS11"/>
</dbReference>
<dbReference type="SUPFAM" id="SSF48403">
    <property type="entry name" value="Ankyrin repeat"/>
    <property type="match status" value="1"/>
</dbReference>
<dbReference type="GO" id="GO:0005886">
    <property type="term" value="C:plasma membrane"/>
    <property type="evidence" value="ECO:0007669"/>
    <property type="project" value="TreeGrafter"/>
</dbReference>
<dbReference type="Pfam" id="PF02204">
    <property type="entry name" value="VPS9"/>
    <property type="match status" value="1"/>
</dbReference>
<dbReference type="FunFam" id="1.25.40.20:FF:000443">
    <property type="entry name" value="Putative vps9 domain protein"/>
    <property type="match status" value="1"/>
</dbReference>
<dbReference type="InterPro" id="IPR036967">
    <property type="entry name" value="Ribosomal_uS11_sf"/>
</dbReference>
<dbReference type="GO" id="GO:0006412">
    <property type="term" value="P:translation"/>
    <property type="evidence" value="ECO:0007669"/>
    <property type="project" value="InterPro"/>
</dbReference>
<evidence type="ECO:0000313" key="10">
    <source>
        <dbReference type="Proteomes" id="UP001194746"/>
    </source>
</evidence>
<dbReference type="InterPro" id="IPR002110">
    <property type="entry name" value="Ankyrin_rpt"/>
</dbReference>
<dbReference type="GO" id="GO:0005085">
    <property type="term" value="F:guanyl-nucleotide exchange factor activity"/>
    <property type="evidence" value="ECO:0007669"/>
    <property type="project" value="TreeGrafter"/>
</dbReference>
<dbReference type="GO" id="GO:0000149">
    <property type="term" value="F:SNARE binding"/>
    <property type="evidence" value="ECO:0007669"/>
    <property type="project" value="TreeGrafter"/>
</dbReference>
<feature type="domain" description="PX" evidence="7">
    <location>
        <begin position="1124"/>
        <end position="1244"/>
    </location>
</feature>
<dbReference type="GO" id="GO:0005840">
    <property type="term" value="C:ribosome"/>
    <property type="evidence" value="ECO:0007669"/>
    <property type="project" value="UniProtKB-KW"/>
</dbReference>
<feature type="region of interest" description="Disordered" evidence="6">
    <location>
        <begin position="420"/>
        <end position="444"/>
    </location>
</feature>
<dbReference type="SMART" id="SM00312">
    <property type="entry name" value="PX"/>
    <property type="match status" value="1"/>
</dbReference>
<protein>
    <recommendedName>
        <fullName evidence="11">VPS9 domain protein</fullName>
    </recommendedName>
</protein>
<dbReference type="Gene3D" id="3.30.420.80">
    <property type="entry name" value="Ribosomal protein S11"/>
    <property type="match status" value="1"/>
</dbReference>
<dbReference type="PROSITE" id="PS51205">
    <property type="entry name" value="VPS9"/>
    <property type="match status" value="1"/>
</dbReference>
<evidence type="ECO:0000259" key="7">
    <source>
        <dbReference type="PROSITE" id="PS50195"/>
    </source>
</evidence>
<dbReference type="GO" id="GO:0005769">
    <property type="term" value="C:early endosome"/>
    <property type="evidence" value="ECO:0007669"/>
    <property type="project" value="TreeGrafter"/>
</dbReference>
<feature type="region of interest" description="Disordered" evidence="6">
    <location>
        <begin position="364"/>
        <end position="387"/>
    </location>
</feature>
<comment type="similarity">
    <text evidence="2">Belongs to the UPF0507 family.</text>
</comment>
<dbReference type="GO" id="GO:0030133">
    <property type="term" value="C:transport vesicle"/>
    <property type="evidence" value="ECO:0007669"/>
    <property type="project" value="TreeGrafter"/>
</dbReference>
<dbReference type="Gene3D" id="1.20.1050.80">
    <property type="entry name" value="VPS9 domain"/>
    <property type="match status" value="1"/>
</dbReference>
<evidence type="ECO:0000256" key="6">
    <source>
        <dbReference type="SAM" id="MobiDB-lite"/>
    </source>
</evidence>
<feature type="domain" description="VPS9" evidence="8">
    <location>
        <begin position="546"/>
        <end position="703"/>
    </location>
</feature>
<organism evidence="9 10">
    <name type="scientific">Aspergillus nanangensis</name>
    <dbReference type="NCBI Taxonomy" id="2582783"/>
    <lineage>
        <taxon>Eukaryota</taxon>
        <taxon>Fungi</taxon>
        <taxon>Dikarya</taxon>
        <taxon>Ascomycota</taxon>
        <taxon>Pezizomycotina</taxon>
        <taxon>Eurotiomycetes</taxon>
        <taxon>Eurotiomycetidae</taxon>
        <taxon>Eurotiales</taxon>
        <taxon>Aspergillaceae</taxon>
        <taxon>Aspergillus</taxon>
        <taxon>Aspergillus subgen. Circumdati</taxon>
    </lineage>
</organism>
<accession>A0AAD4CGB0</accession>
<dbReference type="GO" id="GO:0005770">
    <property type="term" value="C:late endosome"/>
    <property type="evidence" value="ECO:0007669"/>
    <property type="project" value="TreeGrafter"/>
</dbReference>
<dbReference type="Pfam" id="PF00411">
    <property type="entry name" value="Ribosomal_S11"/>
    <property type="match status" value="1"/>
</dbReference>
<dbReference type="GO" id="GO:0003735">
    <property type="term" value="F:structural constituent of ribosome"/>
    <property type="evidence" value="ECO:0007669"/>
    <property type="project" value="InterPro"/>
</dbReference>
<dbReference type="GO" id="GO:0097422">
    <property type="term" value="C:tubular endosome"/>
    <property type="evidence" value="ECO:0007669"/>
    <property type="project" value="TreeGrafter"/>
</dbReference>
<feature type="coiled-coil region" evidence="5">
    <location>
        <begin position="1420"/>
        <end position="1447"/>
    </location>
</feature>
<dbReference type="SMART" id="SM00248">
    <property type="entry name" value="ANK"/>
    <property type="match status" value="5"/>
</dbReference>
<evidence type="ECO:0000256" key="4">
    <source>
        <dbReference type="ARBA" id="ARBA00023274"/>
    </source>
</evidence>
<reference evidence="9" key="2">
    <citation type="submission" date="2020-02" db="EMBL/GenBank/DDBJ databases">
        <authorList>
            <person name="Gilchrist C.L.M."/>
            <person name="Chooi Y.-H."/>
        </authorList>
    </citation>
    <scope>NUCLEOTIDE SEQUENCE</scope>
    <source>
        <strain evidence="9">MST-FP2251</strain>
    </source>
</reference>
<dbReference type="FunFam" id="3.30.1520.10:FF:000058">
    <property type="entry name" value="VPS9 domain protein, putative"/>
    <property type="match status" value="1"/>
</dbReference>
<dbReference type="EMBL" id="VCAU01000085">
    <property type="protein sequence ID" value="KAF9885965.1"/>
    <property type="molecule type" value="Genomic_DNA"/>
</dbReference>
<dbReference type="InterPro" id="IPR001683">
    <property type="entry name" value="PX_dom"/>
</dbReference>
<dbReference type="InterPro" id="IPR051248">
    <property type="entry name" value="UPF0507/Ank_repeat_27"/>
</dbReference>
<dbReference type="Proteomes" id="UP001194746">
    <property type="component" value="Unassembled WGS sequence"/>
</dbReference>
<sequence>MNNSFVSALTKALPSIGRQCQIRPVSLRLARPFSSTSKTLADPKEKSREIEKQILSTQPEQGSSDNSPLSAITRMMQGSDKARANPNVSRDYSRMAESLEAEMIKQPYSDRLPPHHLHVFAHKHNTILTLTRPNGNPLLSKSTGHLGFRKGGRSGYDPAYQLTVHVFGEMQEKGMLLDINRLEVILRGFGAGREAFTKVLLGNEGRNVRGLVSRVADSTRVKFGGTRSRKVLLVPTTESLIGSRDRESSLLYSDLVVSEEFLGSHALRIPVPNGTSGGKDDSNVRDSRGKAKQVTTANGRTVIIKENSVYSNKGFKSLTQAQLLSDALYYTPNSESQPWLIYYISRPLIGSFEPAKIASAAVPGTLPKKPITDPGSKPGEPVSTPPKKEIRTFRDLLAHFPMIARQMQPGLERLFREFGKELGKPLPPPPSRSPALSDDTDWKGDRRDSFFDEAASIRSSSSRHREGLPFNSDEYFEDDEDLMRRSLETAVTAAIDLFRLVDKQQLSFLGATTDLTGPLVERLIERYVAEQVHESLLFPRLCGFRQPEDTELDIRIRQMENIDVSQVGIVVEGGRGGKRELLQRLGKAVEEFRKMLEAKCPHDMLSTLLETVKILSYSGTYDKADPHGSEKPRFPVTVNADVLVSLLLVVVIRSQIKHLQARLLYMQHFIYVDDVDSGEMGYALSTFEAVLTYLVTDSAGLRRASVRNKRLWNATKGGRIPDIKAILEPDGDHESVDDIPCDPEPKTVLFKTDEDDNESIPDSLLMPNGRVATNGESFDIAPDAPPLSHVFPFQTWANTSPPQHPRRPIKRVSMDVRSLSESSAISFASRTTTMGSMTSAIEGDSSIETLTKTQDPAGDSILMMAVESRQPEALKYLLSLEQYYPLEDILEDTNTDGTTLLNAAVQLAHKEIVDIILGFLFETTDKDTIATYLRKSDMHGRTVAHYLFSTPSMMHRLEGMLPWRQRDKHGQTPLFALCRSYDHPDYKAMVKEALTAAQKSQGDRRPLRLDDHVDSKGNTLLHIVSDPDITIRILQECDCDPNATNDKRFTPLMMASKYGRTDQVRILFLDPRVDVHLKETRGLTAVELAKDDEVRNRIDDLILISNPPTATDDPSGRVTTVVRSFFVEDATVRFVLKSGAPNHVANSTPSKAGNTTTYTVTTCRRTFSDFENLAKWLSIEHPASYIPPLSDFRTPFQVHSKPSRSVLHDMQERLDRFLKILLSHPTFATHEMLWEFFLVPEMPAEMMADRSRRKANVLSESIMDDYEPVTQEGMRETEQFVSHAQDMVRSVHVNTRSLIRRGHALQNSAADIADAISICSSAISTLKEPTNALPQKHVDAFVRYASYLSTSSSDSSPLLQFLTGLTSIDTTTTAILSSLSRPISLISSLSSETRALSRSRSSLASSSLPRKFNLNFPGLEESRQKSVRDLENKIQDSESQIAHMSREISWNKDVVVGELAGWTSWREKVGRDLIRSFVKATLVREKERGKRLERCLRSVRETDIHAI</sequence>
<dbReference type="InterPro" id="IPR036871">
    <property type="entry name" value="PX_dom_sf"/>
</dbReference>
<keyword evidence="3" id="KW-0689">Ribosomal protein</keyword>
<dbReference type="Pfam" id="PF13857">
    <property type="entry name" value="Ank_5"/>
    <property type="match status" value="1"/>
</dbReference>
<comment type="similarity">
    <text evidence="1">Belongs to the universal ribosomal protein uS11 family.</text>
</comment>
<keyword evidence="10" id="KW-1185">Reference proteome</keyword>
<dbReference type="InterPro" id="IPR037191">
    <property type="entry name" value="VPS9_dom_sf"/>
</dbReference>
<reference evidence="9" key="1">
    <citation type="journal article" date="2019" name="Beilstein J. Org. Chem.">
        <title>Nanangenines: drimane sesquiterpenoids as the dominant metabolite cohort of a novel Australian fungus, Aspergillus nanangensis.</title>
        <authorList>
            <person name="Lacey H.J."/>
            <person name="Gilchrist C.L.M."/>
            <person name="Crombie A."/>
            <person name="Kalaitzis J.A."/>
            <person name="Vuong D."/>
            <person name="Rutledge P.J."/>
            <person name="Turner P."/>
            <person name="Pitt J.I."/>
            <person name="Lacey E."/>
            <person name="Chooi Y.H."/>
            <person name="Piggott A.M."/>
        </authorList>
    </citation>
    <scope>NUCLEOTIDE SEQUENCE</scope>
    <source>
        <strain evidence="9">MST-FP2251</strain>
    </source>
</reference>
<keyword evidence="5" id="KW-0175">Coiled coil</keyword>
<keyword evidence="4" id="KW-0687">Ribonucleoprotein</keyword>
<feature type="region of interest" description="Disordered" evidence="6">
    <location>
        <begin position="272"/>
        <end position="292"/>
    </location>
</feature>
<dbReference type="GO" id="GO:0045022">
    <property type="term" value="P:early endosome to late endosome transport"/>
    <property type="evidence" value="ECO:0007669"/>
    <property type="project" value="TreeGrafter"/>
</dbReference>
<dbReference type="HAMAP" id="MF_01310">
    <property type="entry name" value="Ribosomal_uS11"/>
    <property type="match status" value="1"/>
</dbReference>
<dbReference type="FunFam" id="1.20.1050.80:FF:000009">
    <property type="entry name" value="VPS9 domain protein, putative"/>
    <property type="match status" value="1"/>
</dbReference>
<dbReference type="GO" id="GO:1990904">
    <property type="term" value="C:ribonucleoprotein complex"/>
    <property type="evidence" value="ECO:0007669"/>
    <property type="project" value="UniProtKB-KW"/>
</dbReference>
<dbReference type="Gene3D" id="3.30.1520.10">
    <property type="entry name" value="Phox-like domain"/>
    <property type="match status" value="1"/>
</dbReference>
<evidence type="ECO:0000313" key="9">
    <source>
        <dbReference type="EMBL" id="KAF9885965.1"/>
    </source>
</evidence>
<dbReference type="GO" id="GO:0035091">
    <property type="term" value="F:phosphatidylinositol binding"/>
    <property type="evidence" value="ECO:0007669"/>
    <property type="project" value="InterPro"/>
</dbReference>
<dbReference type="SUPFAM" id="SSF64268">
    <property type="entry name" value="PX domain"/>
    <property type="match status" value="1"/>
</dbReference>
<dbReference type="SUPFAM" id="SSF53137">
    <property type="entry name" value="Translational machinery components"/>
    <property type="match status" value="1"/>
</dbReference>